<dbReference type="InterPro" id="IPR019804">
    <property type="entry name" value="Ras_G-nucl-exch_fac_CS"/>
</dbReference>
<dbReference type="SMART" id="SM00229">
    <property type="entry name" value="RasGEFN"/>
    <property type="match status" value="1"/>
</dbReference>
<dbReference type="PANTHER" id="PTHR23113:SF312">
    <property type="entry name" value="RAL GUANINE NUCLEOTIDE DISSOCIATION STIMULATOR-LIKE, ISOFORM E"/>
    <property type="match status" value="1"/>
</dbReference>
<reference evidence="8" key="1">
    <citation type="submission" date="2025-08" db="UniProtKB">
        <authorList>
            <consortium name="RefSeq"/>
        </authorList>
    </citation>
    <scope>IDENTIFICATION</scope>
    <source>
        <tissue evidence="8">Testes</tissue>
    </source>
</reference>
<feature type="domain" description="Ras-GEF" evidence="4">
    <location>
        <begin position="296"/>
        <end position="562"/>
    </location>
</feature>
<evidence type="ECO:0000259" key="6">
    <source>
        <dbReference type="PROSITE" id="PS50212"/>
    </source>
</evidence>
<feature type="region of interest" description="Disordered" evidence="3">
    <location>
        <begin position="591"/>
        <end position="615"/>
    </location>
</feature>
<evidence type="ECO:0000313" key="7">
    <source>
        <dbReference type="Proteomes" id="UP000694865"/>
    </source>
</evidence>
<evidence type="ECO:0000256" key="2">
    <source>
        <dbReference type="PROSITE-ProRule" id="PRU00168"/>
    </source>
</evidence>
<feature type="domain" description="Ras-associating" evidence="5">
    <location>
        <begin position="650"/>
        <end position="740"/>
    </location>
</feature>
<dbReference type="RefSeq" id="XP_006815181.1">
    <property type="nucleotide sequence ID" value="XM_006815118.1"/>
</dbReference>
<dbReference type="Pfam" id="PF00788">
    <property type="entry name" value="RA"/>
    <property type="match status" value="1"/>
</dbReference>
<dbReference type="InterPro" id="IPR023578">
    <property type="entry name" value="Ras_GEF_dom_sf"/>
</dbReference>
<dbReference type="InterPro" id="IPR001895">
    <property type="entry name" value="RASGEF_cat_dom"/>
</dbReference>
<feature type="domain" description="N-terminal Ras-GEF" evidence="6">
    <location>
        <begin position="119"/>
        <end position="250"/>
    </location>
</feature>
<dbReference type="SUPFAM" id="SSF54236">
    <property type="entry name" value="Ubiquitin-like"/>
    <property type="match status" value="1"/>
</dbReference>
<dbReference type="Proteomes" id="UP000694865">
    <property type="component" value="Unplaced"/>
</dbReference>
<dbReference type="InterPro" id="IPR029071">
    <property type="entry name" value="Ubiquitin-like_domsf"/>
</dbReference>
<evidence type="ECO:0000256" key="3">
    <source>
        <dbReference type="SAM" id="MobiDB-lite"/>
    </source>
</evidence>
<keyword evidence="1 2" id="KW-0344">Guanine-nucleotide releasing factor</keyword>
<dbReference type="InterPro" id="IPR000159">
    <property type="entry name" value="RA_dom"/>
</dbReference>
<dbReference type="SMART" id="SM00314">
    <property type="entry name" value="RA"/>
    <property type="match status" value="1"/>
</dbReference>
<dbReference type="InterPro" id="IPR008937">
    <property type="entry name" value="Ras-like_GEF"/>
</dbReference>
<evidence type="ECO:0000313" key="8">
    <source>
        <dbReference type="RefSeq" id="XP_006815181.1"/>
    </source>
</evidence>
<evidence type="ECO:0000256" key="1">
    <source>
        <dbReference type="ARBA" id="ARBA00022658"/>
    </source>
</evidence>
<sequence length="766" mass="87652">MREAMEHSLKPYKTLLRKFEGMSPIFSRKQKNRQPLKTKSTNTRGTDNPHLWGEEIKDGVVYNVYLRKVKYFNSVTAPPSNTTRNPISRTNTDPQLLSYSTTASLSGEEYSGIQWETRREYVIKSATLERLVEELTQAMNHMDSSFINIFLNTYQSFTSTEKILNLLIQRYTLASDRHSGSKSRSMKKGTKLLIRKSVQSVLTMWLDENPSDFREPPNYPCLTTLMEFAKNTMLNKELTERCRRKIERWKNEDEITDSDSVCSGSSMNSSADSQFTFSIVEEVDNMMNPREFHQMEEDYIAEQLTYMDATLFRQVVIPHCLGTLWSKRDKEDSIASTVKATVEQFNKVSYLVISTILGDPTLKASLRAKIITKWIHIAQECRNLKNFSSLKAILSGLQANCIHRLRRTWTAVPKDSVVIFEELSEIFSHENNHEAWREILMKEGTAKFVDKSSTIRSRTMRRKSLKKELSSIVHGTIPYLGTFLTDLMMIHSAYPDDILQNGYINFEKKRKEFELLAQIRLLQKAAQNYHIHSDKDFQKWMDGVKIYTDEQSYHLSCIIEPLSPKTPSHKKSQFSFGGTWRRRSAIFHWSSSGSSTSSEDGVSVSSSDSPAPGLMRMSRSSSCSSLSIELSSISSSSSLTPLSPRYLSPTSCAIKVSMENNSDQGNIYKSILVNHEEHTPAVIATALCKYQKDEEPISSYELVQLLPDDEEMVIPDKCNVFYAINQSAPDLTFELRKKQSPSEKRPVLKKRNSRIKLLIKKKSSTS</sequence>
<dbReference type="PANTHER" id="PTHR23113">
    <property type="entry name" value="GUANINE NUCLEOTIDE EXCHANGE FACTOR"/>
    <property type="match status" value="1"/>
</dbReference>
<feature type="region of interest" description="Disordered" evidence="3">
    <location>
        <begin position="24"/>
        <end position="50"/>
    </location>
</feature>
<dbReference type="Gene3D" id="1.10.840.10">
    <property type="entry name" value="Ras guanine-nucleotide exchange factors catalytic domain"/>
    <property type="match status" value="1"/>
</dbReference>
<keyword evidence="7" id="KW-1185">Reference proteome</keyword>
<feature type="compositionally biased region" description="Polar residues" evidence="3">
    <location>
        <begin position="37"/>
        <end position="46"/>
    </location>
</feature>
<dbReference type="Gene3D" id="1.20.870.10">
    <property type="entry name" value="Son of sevenless (SoS) protein Chain: S domain 1"/>
    <property type="match status" value="1"/>
</dbReference>
<dbReference type="PROSITE" id="PS50200">
    <property type="entry name" value="RA"/>
    <property type="match status" value="1"/>
</dbReference>
<dbReference type="SUPFAM" id="SSF48366">
    <property type="entry name" value="Ras GEF"/>
    <property type="match status" value="1"/>
</dbReference>
<accession>A0ABM0M590</accession>
<dbReference type="CDD" id="cd06224">
    <property type="entry name" value="REM"/>
    <property type="match status" value="1"/>
</dbReference>
<dbReference type="Pfam" id="PF00617">
    <property type="entry name" value="RasGEF"/>
    <property type="match status" value="1"/>
</dbReference>
<proteinExistence type="predicted"/>
<dbReference type="SMART" id="SM00147">
    <property type="entry name" value="RasGEF"/>
    <property type="match status" value="1"/>
</dbReference>
<dbReference type="Pfam" id="PF00618">
    <property type="entry name" value="RasGEF_N"/>
    <property type="match status" value="1"/>
</dbReference>
<evidence type="ECO:0000259" key="5">
    <source>
        <dbReference type="PROSITE" id="PS50200"/>
    </source>
</evidence>
<dbReference type="PROSITE" id="PS50212">
    <property type="entry name" value="RASGEF_NTER"/>
    <property type="match status" value="1"/>
</dbReference>
<dbReference type="GeneID" id="102804279"/>
<organism evidence="7 8">
    <name type="scientific">Saccoglossus kowalevskii</name>
    <name type="common">Acorn worm</name>
    <dbReference type="NCBI Taxonomy" id="10224"/>
    <lineage>
        <taxon>Eukaryota</taxon>
        <taxon>Metazoa</taxon>
        <taxon>Hemichordata</taxon>
        <taxon>Enteropneusta</taxon>
        <taxon>Harrimaniidae</taxon>
        <taxon>Saccoglossus</taxon>
    </lineage>
</organism>
<dbReference type="InterPro" id="IPR000651">
    <property type="entry name" value="Ras-like_Gua-exchang_fac_N"/>
</dbReference>
<dbReference type="PROSITE" id="PS00720">
    <property type="entry name" value="RASGEF"/>
    <property type="match status" value="1"/>
</dbReference>
<gene>
    <name evidence="8" type="primary">LOC102804279</name>
</gene>
<dbReference type="Gene3D" id="3.10.20.90">
    <property type="entry name" value="Phosphatidylinositol 3-kinase Catalytic Subunit, Chain A, domain 1"/>
    <property type="match status" value="1"/>
</dbReference>
<evidence type="ECO:0000259" key="4">
    <source>
        <dbReference type="PROSITE" id="PS50009"/>
    </source>
</evidence>
<protein>
    <submittedName>
        <fullName evidence="8">Ral guanine nucleotide dissociation stimulator-like 1-like</fullName>
    </submittedName>
</protein>
<feature type="compositionally biased region" description="Low complexity" evidence="3">
    <location>
        <begin position="591"/>
        <end position="609"/>
    </location>
</feature>
<dbReference type="PROSITE" id="PS50009">
    <property type="entry name" value="RASGEF_CAT"/>
    <property type="match status" value="1"/>
</dbReference>
<dbReference type="CDD" id="cd00153">
    <property type="entry name" value="RA_RalGDS_like"/>
    <property type="match status" value="1"/>
</dbReference>
<dbReference type="InterPro" id="IPR036964">
    <property type="entry name" value="RASGEF_cat_dom_sf"/>
</dbReference>
<dbReference type="CDD" id="cd00155">
    <property type="entry name" value="RasGEF"/>
    <property type="match status" value="1"/>
</dbReference>
<name>A0ABM0M590_SACKO</name>